<reference evidence="1 2" key="1">
    <citation type="journal article" date="2018" name="Front. Plant Sci.">
        <title>Red Clover (Trifolium pratense) and Zigzag Clover (T. medium) - A Picture of Genomic Similarities and Differences.</title>
        <authorList>
            <person name="Dluhosova J."/>
            <person name="Istvanek J."/>
            <person name="Nedelnik J."/>
            <person name="Repkova J."/>
        </authorList>
    </citation>
    <scope>NUCLEOTIDE SEQUENCE [LARGE SCALE GENOMIC DNA]</scope>
    <source>
        <strain evidence="2">cv. 10/8</strain>
        <tissue evidence="1">Leaf</tissue>
    </source>
</reference>
<accession>A0A392PZD2</accession>
<evidence type="ECO:0000313" key="2">
    <source>
        <dbReference type="Proteomes" id="UP000265520"/>
    </source>
</evidence>
<comment type="caution">
    <text evidence="1">The sequence shown here is derived from an EMBL/GenBank/DDBJ whole genome shotgun (WGS) entry which is preliminary data.</text>
</comment>
<dbReference type="GO" id="GO:0005506">
    <property type="term" value="F:iron ion binding"/>
    <property type="evidence" value="ECO:0007669"/>
    <property type="project" value="InterPro"/>
</dbReference>
<keyword evidence="2" id="KW-1185">Reference proteome</keyword>
<dbReference type="AlphaFoldDB" id="A0A392PZD2"/>
<dbReference type="Gene3D" id="1.10.630.10">
    <property type="entry name" value="Cytochrome P450"/>
    <property type="match status" value="1"/>
</dbReference>
<feature type="non-terminal residue" evidence="1">
    <location>
        <position position="51"/>
    </location>
</feature>
<name>A0A392PZD2_9FABA</name>
<dbReference type="GO" id="GO:0016705">
    <property type="term" value="F:oxidoreductase activity, acting on paired donors, with incorporation or reduction of molecular oxygen"/>
    <property type="evidence" value="ECO:0007669"/>
    <property type="project" value="InterPro"/>
</dbReference>
<dbReference type="SUPFAM" id="SSF48264">
    <property type="entry name" value="Cytochrome P450"/>
    <property type="match status" value="1"/>
</dbReference>
<dbReference type="InterPro" id="IPR036396">
    <property type="entry name" value="Cyt_P450_sf"/>
</dbReference>
<evidence type="ECO:0000313" key="1">
    <source>
        <dbReference type="EMBL" id="MCI16820.1"/>
    </source>
</evidence>
<dbReference type="Proteomes" id="UP000265520">
    <property type="component" value="Unassembled WGS sequence"/>
</dbReference>
<sequence length="51" mass="5848">MALKKKSPEDFITPKDVSNLKYTNKVVEEVIRMANLAACAFRKVDTEVNYK</sequence>
<proteinExistence type="predicted"/>
<dbReference type="GO" id="GO:0004497">
    <property type="term" value="F:monooxygenase activity"/>
    <property type="evidence" value="ECO:0007669"/>
    <property type="project" value="InterPro"/>
</dbReference>
<organism evidence="1 2">
    <name type="scientific">Trifolium medium</name>
    <dbReference type="NCBI Taxonomy" id="97028"/>
    <lineage>
        <taxon>Eukaryota</taxon>
        <taxon>Viridiplantae</taxon>
        <taxon>Streptophyta</taxon>
        <taxon>Embryophyta</taxon>
        <taxon>Tracheophyta</taxon>
        <taxon>Spermatophyta</taxon>
        <taxon>Magnoliopsida</taxon>
        <taxon>eudicotyledons</taxon>
        <taxon>Gunneridae</taxon>
        <taxon>Pentapetalae</taxon>
        <taxon>rosids</taxon>
        <taxon>fabids</taxon>
        <taxon>Fabales</taxon>
        <taxon>Fabaceae</taxon>
        <taxon>Papilionoideae</taxon>
        <taxon>50 kb inversion clade</taxon>
        <taxon>NPAAA clade</taxon>
        <taxon>Hologalegina</taxon>
        <taxon>IRL clade</taxon>
        <taxon>Trifolieae</taxon>
        <taxon>Trifolium</taxon>
    </lineage>
</organism>
<protein>
    <submittedName>
        <fullName evidence="1">Ent-kaurenoic acid oxidase 1-like</fullName>
    </submittedName>
</protein>
<dbReference type="GO" id="GO:0020037">
    <property type="term" value="F:heme binding"/>
    <property type="evidence" value="ECO:0007669"/>
    <property type="project" value="InterPro"/>
</dbReference>
<dbReference type="EMBL" id="LXQA010102611">
    <property type="protein sequence ID" value="MCI16820.1"/>
    <property type="molecule type" value="Genomic_DNA"/>
</dbReference>